<organism evidence="1 2">
    <name type="scientific">Naganishia adeliensis</name>
    <dbReference type="NCBI Taxonomy" id="92952"/>
    <lineage>
        <taxon>Eukaryota</taxon>
        <taxon>Fungi</taxon>
        <taxon>Dikarya</taxon>
        <taxon>Basidiomycota</taxon>
        <taxon>Agaricomycotina</taxon>
        <taxon>Tremellomycetes</taxon>
        <taxon>Filobasidiales</taxon>
        <taxon>Filobasidiaceae</taxon>
        <taxon>Naganishia</taxon>
    </lineage>
</organism>
<sequence length="129" mass="14054">MGFQDGKDAIPSDPPPAYSPTPDFTPFNSASPPIAGPSTAPRPVLATRPSARTEQFTPTEIPTPGRPLLRDGQFLVYKPGVFCHKCHNTGFKNDDPYHPCKSVSDLFQPFLARDCESDLMPTRLLAVLA</sequence>
<gene>
    <name evidence="1" type="ORF">QFC20_000142</name>
</gene>
<name>A0ACC2X1T7_9TREE</name>
<proteinExistence type="predicted"/>
<dbReference type="EMBL" id="JASBWS010000001">
    <property type="protein sequence ID" value="KAJ9117862.1"/>
    <property type="molecule type" value="Genomic_DNA"/>
</dbReference>
<evidence type="ECO:0000313" key="1">
    <source>
        <dbReference type="EMBL" id="KAJ9117862.1"/>
    </source>
</evidence>
<reference evidence="1" key="1">
    <citation type="submission" date="2023-04" db="EMBL/GenBank/DDBJ databases">
        <title>Draft Genome sequencing of Naganishia species isolated from polar environments using Oxford Nanopore Technology.</title>
        <authorList>
            <person name="Leo P."/>
            <person name="Venkateswaran K."/>
        </authorList>
    </citation>
    <scope>NUCLEOTIDE SEQUENCE</scope>
    <source>
        <strain evidence="1">MNA-CCFEE 5262</strain>
    </source>
</reference>
<evidence type="ECO:0000313" key="2">
    <source>
        <dbReference type="Proteomes" id="UP001230649"/>
    </source>
</evidence>
<accession>A0ACC2X1T7</accession>
<dbReference type="Proteomes" id="UP001230649">
    <property type="component" value="Unassembled WGS sequence"/>
</dbReference>
<keyword evidence="2" id="KW-1185">Reference proteome</keyword>
<protein>
    <submittedName>
        <fullName evidence="1">Uncharacterized protein</fullName>
    </submittedName>
</protein>
<comment type="caution">
    <text evidence="1">The sequence shown here is derived from an EMBL/GenBank/DDBJ whole genome shotgun (WGS) entry which is preliminary data.</text>
</comment>